<evidence type="ECO:0000259" key="5">
    <source>
        <dbReference type="PROSITE" id="PS50931"/>
    </source>
</evidence>
<protein>
    <submittedName>
        <fullName evidence="6">Transcriptional regulator, LysR family</fullName>
    </submittedName>
</protein>
<dbReference type="InterPro" id="IPR036390">
    <property type="entry name" value="WH_DNA-bd_sf"/>
</dbReference>
<keyword evidence="3" id="KW-0238">DNA-binding</keyword>
<evidence type="ECO:0000256" key="4">
    <source>
        <dbReference type="ARBA" id="ARBA00023163"/>
    </source>
</evidence>
<dbReference type="SUPFAM" id="SSF46785">
    <property type="entry name" value="Winged helix' DNA-binding domain"/>
    <property type="match status" value="1"/>
</dbReference>
<dbReference type="InterPro" id="IPR036388">
    <property type="entry name" value="WH-like_DNA-bd_sf"/>
</dbReference>
<dbReference type="PROSITE" id="PS50931">
    <property type="entry name" value="HTH_LYSR"/>
    <property type="match status" value="1"/>
</dbReference>
<dbReference type="PANTHER" id="PTHR30126:SF88">
    <property type="entry name" value="TRANSCRIPTIONAL REGULATOR-RELATED"/>
    <property type="match status" value="1"/>
</dbReference>
<dbReference type="GO" id="GO:0003700">
    <property type="term" value="F:DNA-binding transcription factor activity"/>
    <property type="evidence" value="ECO:0007669"/>
    <property type="project" value="InterPro"/>
</dbReference>
<keyword evidence="6" id="KW-0614">Plasmid</keyword>
<dbReference type="EMBL" id="CP001351">
    <property type="protein sequence ID" value="ACL62816.1"/>
    <property type="molecule type" value="Genomic_DNA"/>
</dbReference>
<dbReference type="Gene3D" id="1.10.10.10">
    <property type="entry name" value="Winged helix-like DNA-binding domain superfamily/Winged helix DNA-binding domain"/>
    <property type="match status" value="1"/>
</dbReference>
<evidence type="ECO:0000313" key="7">
    <source>
        <dbReference type="Proteomes" id="UP000008207"/>
    </source>
</evidence>
<dbReference type="Gene3D" id="3.40.190.290">
    <property type="match status" value="1"/>
</dbReference>
<dbReference type="PRINTS" id="PR00039">
    <property type="entry name" value="HTHLYSR"/>
</dbReference>
<keyword evidence="7" id="KW-1185">Reference proteome</keyword>
<dbReference type="AlphaFoldDB" id="B8IXI4"/>
<evidence type="ECO:0000256" key="1">
    <source>
        <dbReference type="ARBA" id="ARBA00009437"/>
    </source>
</evidence>
<dbReference type="RefSeq" id="WP_012631022.1">
    <property type="nucleotide sequence ID" value="NC_011887.1"/>
</dbReference>
<keyword evidence="4" id="KW-0804">Transcription</keyword>
<dbReference type="Pfam" id="PF03466">
    <property type="entry name" value="LysR_substrate"/>
    <property type="match status" value="1"/>
</dbReference>
<dbReference type="HOGENOM" id="CLU_039613_35_2_5"/>
<accession>B8IXI4</accession>
<dbReference type="Pfam" id="PF00126">
    <property type="entry name" value="HTH_1"/>
    <property type="match status" value="1"/>
</dbReference>
<dbReference type="GO" id="GO:0000976">
    <property type="term" value="F:transcription cis-regulatory region binding"/>
    <property type="evidence" value="ECO:0007669"/>
    <property type="project" value="TreeGrafter"/>
</dbReference>
<name>B8IXI4_METNO</name>
<geneLocation type="plasmid" evidence="6 7">
    <name>pMNOD02</name>
</geneLocation>
<proteinExistence type="inferred from homology"/>
<evidence type="ECO:0000256" key="2">
    <source>
        <dbReference type="ARBA" id="ARBA00023015"/>
    </source>
</evidence>
<evidence type="ECO:0000313" key="6">
    <source>
        <dbReference type="EMBL" id="ACL62816.1"/>
    </source>
</evidence>
<dbReference type="InterPro" id="IPR005119">
    <property type="entry name" value="LysR_subst-bd"/>
</dbReference>
<gene>
    <name evidence="6" type="ordered locus">Mnod_7777</name>
</gene>
<evidence type="ECO:0000256" key="3">
    <source>
        <dbReference type="ARBA" id="ARBA00023125"/>
    </source>
</evidence>
<dbReference type="FunFam" id="1.10.10.10:FF:000001">
    <property type="entry name" value="LysR family transcriptional regulator"/>
    <property type="match status" value="1"/>
</dbReference>
<feature type="domain" description="HTH lysR-type" evidence="5">
    <location>
        <begin position="4"/>
        <end position="61"/>
    </location>
</feature>
<keyword evidence="2" id="KW-0805">Transcription regulation</keyword>
<dbReference type="KEGG" id="mno:Mnod_7777"/>
<dbReference type="SUPFAM" id="SSF53850">
    <property type="entry name" value="Periplasmic binding protein-like II"/>
    <property type="match status" value="1"/>
</dbReference>
<dbReference type="OrthoDB" id="8479357at2"/>
<comment type="similarity">
    <text evidence="1">Belongs to the LysR transcriptional regulatory family.</text>
</comment>
<reference evidence="7" key="1">
    <citation type="submission" date="2009-01" db="EMBL/GenBank/DDBJ databases">
        <title>Complete sequence of plasmid 2 of Methylobacterium nodulans ORS 2060.</title>
        <authorList>
            <consortium name="US DOE Joint Genome Institute"/>
            <person name="Lucas S."/>
            <person name="Copeland A."/>
            <person name="Lapidus A."/>
            <person name="Glavina del Rio T."/>
            <person name="Dalin E."/>
            <person name="Tice H."/>
            <person name="Bruce D."/>
            <person name="Goodwin L."/>
            <person name="Pitluck S."/>
            <person name="Sims D."/>
            <person name="Brettin T."/>
            <person name="Detter J.C."/>
            <person name="Han C."/>
            <person name="Larimer F."/>
            <person name="Land M."/>
            <person name="Hauser L."/>
            <person name="Kyrpides N."/>
            <person name="Ivanova N."/>
            <person name="Marx C.J."/>
            <person name="Richardson P."/>
        </authorList>
    </citation>
    <scope>NUCLEOTIDE SEQUENCE [LARGE SCALE GENOMIC DNA]</scope>
    <source>
        <strain evidence="7">LMG 21967 / CNCM I-2342 / ORS 2060</strain>
        <plasmid evidence="7">Plasmid pMNOD02</plasmid>
    </source>
</reference>
<dbReference type="PANTHER" id="PTHR30126">
    <property type="entry name" value="HTH-TYPE TRANSCRIPTIONAL REGULATOR"/>
    <property type="match status" value="1"/>
</dbReference>
<dbReference type="InterPro" id="IPR000847">
    <property type="entry name" value="LysR_HTH_N"/>
</dbReference>
<organism evidence="6 7">
    <name type="scientific">Methylobacterium nodulans (strain LMG 21967 / CNCM I-2342 / ORS 2060)</name>
    <dbReference type="NCBI Taxonomy" id="460265"/>
    <lineage>
        <taxon>Bacteria</taxon>
        <taxon>Pseudomonadati</taxon>
        <taxon>Pseudomonadota</taxon>
        <taxon>Alphaproteobacteria</taxon>
        <taxon>Hyphomicrobiales</taxon>
        <taxon>Methylobacteriaceae</taxon>
        <taxon>Methylobacterium</taxon>
    </lineage>
</organism>
<sequence>MTKITLEQWRMFVATAQQGSFLQAAEKLGKTQSAISHAIRKMEETLGQELFAIEGRRARLTTVGEMIYPRARELIGHAAQIERLCVSFDPEAEGEISIAVDVIFPMQLLHRALEEYEKLYPHFSVRVWETTLSGASEILEDGRAVIGIAGQLPPGTVMEPLLKVSFLCVAVADHPLHREGDLTHAMLKEHRQIVLSDSGRRNLSSGWLGARKRWTVGHLATSVALVRAGQGYAWLPEHSIGADIAAGTIRPLRLHSGGRRTVQLHLGYTEIGQNLRQALDLLGVFRDTVADHAPLATQAGFDVPPAAVAG</sequence>
<dbReference type="Proteomes" id="UP000008207">
    <property type="component" value="Plasmid pMNOD02"/>
</dbReference>